<dbReference type="AlphaFoldDB" id="A0A5J4UKG1"/>
<gene>
    <name evidence="2" type="ORF">EZS28_033991</name>
</gene>
<comment type="caution">
    <text evidence="2">The sequence shown here is derived from an EMBL/GenBank/DDBJ whole genome shotgun (WGS) entry which is preliminary data.</text>
</comment>
<reference evidence="2 3" key="1">
    <citation type="submission" date="2019-03" db="EMBL/GenBank/DDBJ databases">
        <title>Single cell metagenomics reveals metabolic interactions within the superorganism composed of flagellate Streblomastix strix and complex community of Bacteroidetes bacteria on its surface.</title>
        <authorList>
            <person name="Treitli S.C."/>
            <person name="Kolisko M."/>
            <person name="Husnik F."/>
            <person name="Keeling P."/>
            <person name="Hampl V."/>
        </authorList>
    </citation>
    <scope>NUCLEOTIDE SEQUENCE [LARGE SCALE GENOMIC DNA]</scope>
    <source>
        <strain evidence="2">ST1C</strain>
    </source>
</reference>
<protein>
    <submittedName>
        <fullName evidence="2">Uncharacterized protein</fullName>
    </submittedName>
</protein>
<evidence type="ECO:0000256" key="1">
    <source>
        <dbReference type="SAM" id="MobiDB-lite"/>
    </source>
</evidence>
<name>A0A5J4UKG1_9EUKA</name>
<accession>A0A5J4UKG1</accession>
<evidence type="ECO:0000313" key="3">
    <source>
        <dbReference type="Proteomes" id="UP000324800"/>
    </source>
</evidence>
<dbReference type="EMBL" id="SNRW01015344">
    <property type="protein sequence ID" value="KAA6370482.1"/>
    <property type="molecule type" value="Genomic_DNA"/>
</dbReference>
<sequence length="101" mass="11146">MNKEFYIFAVNREQDSITSVLVKNHGQRQATYIISKQRDGTRVSEGNGLQQSPLGDDLLKFSQETLASPLSLPIISSQPIVEAESPNDHESANLEFANVEG</sequence>
<organism evidence="2 3">
    <name type="scientific">Streblomastix strix</name>
    <dbReference type="NCBI Taxonomy" id="222440"/>
    <lineage>
        <taxon>Eukaryota</taxon>
        <taxon>Metamonada</taxon>
        <taxon>Preaxostyla</taxon>
        <taxon>Oxymonadida</taxon>
        <taxon>Streblomastigidae</taxon>
        <taxon>Streblomastix</taxon>
    </lineage>
</organism>
<feature type="region of interest" description="Disordered" evidence="1">
    <location>
        <begin position="82"/>
        <end position="101"/>
    </location>
</feature>
<evidence type="ECO:0000313" key="2">
    <source>
        <dbReference type="EMBL" id="KAA6370482.1"/>
    </source>
</evidence>
<proteinExistence type="predicted"/>
<dbReference type="Proteomes" id="UP000324800">
    <property type="component" value="Unassembled WGS sequence"/>
</dbReference>